<gene>
    <name evidence="9" type="ORF">GH810_13600</name>
</gene>
<keyword evidence="3" id="KW-0472">Membrane</keyword>
<feature type="lipid moiety-binding region" description="S-diacylglycerol cysteine" evidence="7">
    <location>
        <position position="21"/>
    </location>
</feature>
<keyword evidence="2 8" id="KW-0732">Signal</keyword>
<evidence type="ECO:0000256" key="7">
    <source>
        <dbReference type="PIRSR" id="PIRSR002854-1"/>
    </source>
</evidence>
<evidence type="ECO:0000256" key="4">
    <source>
        <dbReference type="ARBA" id="ARBA00023139"/>
    </source>
</evidence>
<dbReference type="PROSITE" id="PS51257">
    <property type="entry name" value="PROKAR_LIPOPROTEIN"/>
    <property type="match status" value="1"/>
</dbReference>
<dbReference type="SUPFAM" id="SSF53850">
    <property type="entry name" value="Periplasmic binding protein-like II"/>
    <property type="match status" value="1"/>
</dbReference>
<dbReference type="RefSeq" id="WP_148566950.1">
    <property type="nucleotide sequence ID" value="NZ_RXYA01000006.1"/>
</dbReference>
<feature type="signal peptide" evidence="8">
    <location>
        <begin position="1"/>
        <end position="22"/>
    </location>
</feature>
<dbReference type="CDD" id="cd13597">
    <property type="entry name" value="PBP2_lipoprotein_Tp32"/>
    <property type="match status" value="1"/>
</dbReference>
<sequence>MKKFGSLLLISIVGLALLTGCAAKGTGTDDKTIVVGASPTPHAEILKVAGEVLADEGYTLQIKEFTDYVQPNLTLQSGELDANYFQHLPYLEDFNTKNNTKLVSAGAIHYEPLGLYPGKTKTLDAIADGSTIAIPNDTTNEARALLLLQTIGLIKVNPSAGLEATPKDVIENPKNIQFAELEAAQLGRSLQDVDLAVINGNYAIEAGLNVSTDAIAKEEKDSLAAQTYANIVAVRAGDENSAKTVALIKALKSDKVKAYIEDTYKGAVVPIF</sequence>
<dbReference type="EMBL" id="WJBD01000017">
    <property type="protein sequence ID" value="MBC3889345.1"/>
    <property type="molecule type" value="Genomic_DNA"/>
</dbReference>
<protein>
    <recommendedName>
        <fullName evidence="6">Lipoprotein</fullName>
    </recommendedName>
</protein>
<proteinExistence type="inferred from homology"/>
<evidence type="ECO:0000256" key="3">
    <source>
        <dbReference type="ARBA" id="ARBA00023136"/>
    </source>
</evidence>
<dbReference type="Gene3D" id="3.40.190.10">
    <property type="entry name" value="Periplasmic binding protein-like II"/>
    <property type="match status" value="2"/>
</dbReference>
<keyword evidence="4" id="KW-0564">Palmitate</keyword>
<reference evidence="9" key="2">
    <citation type="submission" date="2020-10" db="EMBL/GenBank/DDBJ databases">
        <title>Comparative genomics of the Acetobacterium genus.</title>
        <authorList>
            <person name="Marshall C."/>
            <person name="May H."/>
            <person name="Norman S."/>
        </authorList>
    </citation>
    <scope>NUCLEOTIDE SEQUENCE</scope>
    <source>
        <strain evidence="9">DER-2019</strain>
    </source>
</reference>
<comment type="subcellular location">
    <subcellularLocation>
        <location evidence="1">Membrane</location>
        <topology evidence="1">Lipid-anchor</topology>
    </subcellularLocation>
</comment>
<comment type="similarity">
    <text evidence="6">Belongs to the nlpA lipoprotein family.</text>
</comment>
<evidence type="ECO:0000256" key="8">
    <source>
        <dbReference type="SAM" id="SignalP"/>
    </source>
</evidence>
<dbReference type="GO" id="GO:0016020">
    <property type="term" value="C:membrane"/>
    <property type="evidence" value="ECO:0007669"/>
    <property type="project" value="UniProtKB-SubCell"/>
</dbReference>
<name>A0A923HY74_9FIRM</name>
<evidence type="ECO:0000313" key="10">
    <source>
        <dbReference type="Proteomes" id="UP000616595"/>
    </source>
</evidence>
<dbReference type="PIRSF" id="PIRSF002854">
    <property type="entry name" value="MetQ"/>
    <property type="match status" value="1"/>
</dbReference>
<reference evidence="9" key="1">
    <citation type="submission" date="2019-10" db="EMBL/GenBank/DDBJ databases">
        <authorList>
            <person name="Ross D.E."/>
            <person name="Gulliver D."/>
        </authorList>
    </citation>
    <scope>NUCLEOTIDE SEQUENCE</scope>
    <source>
        <strain evidence="9">DER-2019</strain>
    </source>
</reference>
<dbReference type="PANTHER" id="PTHR30429:SF0">
    <property type="entry name" value="METHIONINE-BINDING LIPOPROTEIN METQ"/>
    <property type="match status" value="1"/>
</dbReference>
<dbReference type="InterPro" id="IPR004872">
    <property type="entry name" value="Lipoprotein_NlpA"/>
</dbReference>
<evidence type="ECO:0000256" key="5">
    <source>
        <dbReference type="ARBA" id="ARBA00023288"/>
    </source>
</evidence>
<feature type="chain" id="PRO_5038627060" description="Lipoprotein" evidence="8">
    <location>
        <begin position="23"/>
        <end position="272"/>
    </location>
</feature>
<dbReference type="Pfam" id="PF03180">
    <property type="entry name" value="Lipoprotein_9"/>
    <property type="match status" value="1"/>
</dbReference>
<keyword evidence="5 6" id="KW-0449">Lipoprotein</keyword>
<evidence type="ECO:0000256" key="1">
    <source>
        <dbReference type="ARBA" id="ARBA00004635"/>
    </source>
</evidence>
<organism evidence="9 10">
    <name type="scientific">Acetobacterium paludosum</name>
    <dbReference type="NCBI Taxonomy" id="52693"/>
    <lineage>
        <taxon>Bacteria</taxon>
        <taxon>Bacillati</taxon>
        <taxon>Bacillota</taxon>
        <taxon>Clostridia</taxon>
        <taxon>Eubacteriales</taxon>
        <taxon>Eubacteriaceae</taxon>
        <taxon>Acetobacterium</taxon>
    </lineage>
</organism>
<evidence type="ECO:0000256" key="6">
    <source>
        <dbReference type="PIRNR" id="PIRNR002854"/>
    </source>
</evidence>
<dbReference type="PANTHER" id="PTHR30429">
    <property type="entry name" value="D-METHIONINE-BINDING LIPOPROTEIN METQ"/>
    <property type="match status" value="1"/>
</dbReference>
<comment type="caution">
    <text evidence="9">The sequence shown here is derived from an EMBL/GenBank/DDBJ whole genome shotgun (WGS) entry which is preliminary data.</text>
</comment>
<keyword evidence="10" id="KW-1185">Reference proteome</keyword>
<evidence type="ECO:0000313" key="9">
    <source>
        <dbReference type="EMBL" id="MBC3889345.1"/>
    </source>
</evidence>
<dbReference type="Proteomes" id="UP000616595">
    <property type="component" value="Unassembled WGS sequence"/>
</dbReference>
<accession>A0A923HY74</accession>
<dbReference type="OrthoDB" id="9812878at2"/>
<dbReference type="AlphaFoldDB" id="A0A923HY74"/>
<evidence type="ECO:0000256" key="2">
    <source>
        <dbReference type="ARBA" id="ARBA00022729"/>
    </source>
</evidence>